<name>A0ACC1WU31_MELAZ</name>
<gene>
    <name evidence="1" type="ORF">OWV82_025475</name>
</gene>
<protein>
    <submittedName>
        <fullName evidence="1">Histone deacetylase</fullName>
    </submittedName>
</protein>
<evidence type="ECO:0000313" key="1">
    <source>
        <dbReference type="EMBL" id="KAJ4702389.1"/>
    </source>
</evidence>
<evidence type="ECO:0000313" key="2">
    <source>
        <dbReference type="Proteomes" id="UP001164539"/>
    </source>
</evidence>
<dbReference type="Proteomes" id="UP001164539">
    <property type="component" value="Chromosome 14"/>
</dbReference>
<comment type="caution">
    <text evidence="1">The sequence shown here is derived from an EMBL/GenBank/DDBJ whole genome shotgun (WGS) entry which is preliminary data.</text>
</comment>
<dbReference type="EMBL" id="CM051407">
    <property type="protein sequence ID" value="KAJ4702389.1"/>
    <property type="molecule type" value="Genomic_DNA"/>
</dbReference>
<reference evidence="1 2" key="1">
    <citation type="journal article" date="2023" name="Science">
        <title>Complex scaffold remodeling in plant triterpene biosynthesis.</title>
        <authorList>
            <person name="De La Pena R."/>
            <person name="Hodgson H."/>
            <person name="Liu J.C."/>
            <person name="Stephenson M.J."/>
            <person name="Martin A.C."/>
            <person name="Owen C."/>
            <person name="Harkess A."/>
            <person name="Leebens-Mack J."/>
            <person name="Jimenez L.E."/>
            <person name="Osbourn A."/>
            <person name="Sattely E.S."/>
        </authorList>
    </citation>
    <scope>NUCLEOTIDE SEQUENCE [LARGE SCALE GENOMIC DNA]</scope>
    <source>
        <strain evidence="2">cv. JPN11</strain>
        <tissue evidence="1">Leaf</tissue>
    </source>
</reference>
<keyword evidence="2" id="KW-1185">Reference proteome</keyword>
<proteinExistence type="predicted"/>
<accession>A0ACC1WU31</accession>
<sequence length="90" mass="10461">MFRCCCCCWVAVVIRLLNVARYWCYETGVALGVELKDKMPEHEYYQYVGPEHTLHVAPSVQFQEPLPDTEFPEVEYEDKDDGSERGILLT</sequence>
<organism evidence="1 2">
    <name type="scientific">Melia azedarach</name>
    <name type="common">Chinaberry tree</name>
    <dbReference type="NCBI Taxonomy" id="155640"/>
    <lineage>
        <taxon>Eukaryota</taxon>
        <taxon>Viridiplantae</taxon>
        <taxon>Streptophyta</taxon>
        <taxon>Embryophyta</taxon>
        <taxon>Tracheophyta</taxon>
        <taxon>Spermatophyta</taxon>
        <taxon>Magnoliopsida</taxon>
        <taxon>eudicotyledons</taxon>
        <taxon>Gunneridae</taxon>
        <taxon>Pentapetalae</taxon>
        <taxon>rosids</taxon>
        <taxon>malvids</taxon>
        <taxon>Sapindales</taxon>
        <taxon>Meliaceae</taxon>
        <taxon>Melia</taxon>
    </lineage>
</organism>